<accession>A0AAQ3RUB5</accession>
<dbReference type="EMBL" id="CP144695">
    <property type="protein sequence ID" value="WVZ06692.1"/>
    <property type="molecule type" value="Genomic_DNA"/>
</dbReference>
<keyword evidence="3" id="KW-1185">Reference proteome</keyword>
<dbReference type="AlphaFoldDB" id="A0AAQ3RUB5"/>
<evidence type="ECO:0000313" key="3">
    <source>
        <dbReference type="Proteomes" id="UP001374535"/>
    </source>
</evidence>
<sequence>MVVFRGRPDGPNDLREKKEKPEFQKFRFEEEEEDFMQTVPPRGFHQNVRLLLARHLDPTDRRSSSSFCRRTLPEVGEFNAAQSLSPTIPDRTLRENDTWTPLKKIEWDNQKGILPAKKQDFVTGNSNAHISSATGTRNFDSVSTFQFPLVSNCDTSGDMCLHLFQDAVSGHPRSENWLAIVFVILHIRFLELADKTYMLFLTDFVVSSGRRRE</sequence>
<reference evidence="2 3" key="1">
    <citation type="journal article" date="2023" name="Life. Sci Alliance">
        <title>Evolutionary insights into 3D genome organization and epigenetic landscape of Vigna mungo.</title>
        <authorList>
            <person name="Junaid A."/>
            <person name="Singh B."/>
            <person name="Bhatia S."/>
        </authorList>
    </citation>
    <scope>NUCLEOTIDE SEQUENCE [LARGE SCALE GENOMIC DNA]</scope>
    <source>
        <strain evidence="2">Urdbean</strain>
    </source>
</reference>
<proteinExistence type="predicted"/>
<feature type="region of interest" description="Disordered" evidence="1">
    <location>
        <begin position="1"/>
        <end position="20"/>
    </location>
</feature>
<gene>
    <name evidence="2" type="ORF">V8G54_020038</name>
</gene>
<name>A0AAQ3RUB5_VIGMU</name>
<evidence type="ECO:0000313" key="2">
    <source>
        <dbReference type="EMBL" id="WVZ06692.1"/>
    </source>
</evidence>
<organism evidence="2 3">
    <name type="scientific">Vigna mungo</name>
    <name type="common">Black gram</name>
    <name type="synonym">Phaseolus mungo</name>
    <dbReference type="NCBI Taxonomy" id="3915"/>
    <lineage>
        <taxon>Eukaryota</taxon>
        <taxon>Viridiplantae</taxon>
        <taxon>Streptophyta</taxon>
        <taxon>Embryophyta</taxon>
        <taxon>Tracheophyta</taxon>
        <taxon>Spermatophyta</taxon>
        <taxon>Magnoliopsida</taxon>
        <taxon>eudicotyledons</taxon>
        <taxon>Gunneridae</taxon>
        <taxon>Pentapetalae</taxon>
        <taxon>rosids</taxon>
        <taxon>fabids</taxon>
        <taxon>Fabales</taxon>
        <taxon>Fabaceae</taxon>
        <taxon>Papilionoideae</taxon>
        <taxon>50 kb inversion clade</taxon>
        <taxon>NPAAA clade</taxon>
        <taxon>indigoferoid/millettioid clade</taxon>
        <taxon>Phaseoleae</taxon>
        <taxon>Vigna</taxon>
    </lineage>
</organism>
<evidence type="ECO:0000256" key="1">
    <source>
        <dbReference type="SAM" id="MobiDB-lite"/>
    </source>
</evidence>
<dbReference type="Proteomes" id="UP001374535">
    <property type="component" value="Chromosome 6"/>
</dbReference>
<protein>
    <submittedName>
        <fullName evidence="2">Uncharacterized protein</fullName>
    </submittedName>
</protein>